<protein>
    <submittedName>
        <fullName evidence="16">Nodal modulator 2</fullName>
    </submittedName>
</protein>
<feature type="signal peptide" evidence="7">
    <location>
        <begin position="1"/>
        <end position="22"/>
    </location>
</feature>
<feature type="domain" description="NOMO-like ninth beta-sandwich" evidence="10">
    <location>
        <begin position="762"/>
        <end position="834"/>
    </location>
</feature>
<dbReference type="InParanoid" id="A0A067RLS2"/>
<dbReference type="InterPro" id="IPR056189">
    <property type="entry name" value="NOMO_3rd"/>
</dbReference>
<feature type="domain" description="NOMO fifth transthyretin-like" evidence="15">
    <location>
        <begin position="402"/>
        <end position="489"/>
    </location>
</feature>
<evidence type="ECO:0000256" key="2">
    <source>
        <dbReference type="ARBA" id="ARBA00022692"/>
    </source>
</evidence>
<dbReference type="InterPro" id="IPR055073">
    <property type="entry name" value="NOMO1-like_9th"/>
</dbReference>
<feature type="domain" description="NOMO seventh transthyretin-like" evidence="12">
    <location>
        <begin position="591"/>
        <end position="663"/>
    </location>
</feature>
<keyword evidence="3 7" id="KW-0732">Signal</keyword>
<comment type="subcellular location">
    <subcellularLocation>
        <location evidence="1">Endoplasmic reticulum membrane</location>
        <topology evidence="1">Single-pass type I membrane protein</topology>
    </subcellularLocation>
</comment>
<evidence type="ECO:0000259" key="14">
    <source>
        <dbReference type="Pfam" id="PF23193"/>
    </source>
</evidence>
<evidence type="ECO:0000259" key="15">
    <source>
        <dbReference type="Pfam" id="PF23194"/>
    </source>
</evidence>
<dbReference type="Pfam" id="PF22898">
    <property type="entry name" value="NOMO1-like_1st"/>
    <property type="match status" value="1"/>
</dbReference>
<sequence>MNYSPKNLLVFICLTFITVCNAEDILGCGGFVKSDLDINFSQVEVKLYTKQGSLKDHTDCAPNNGYYFLPLYDKGEYVLKIEPPAGWSFEPKEVILNVDGITDQCSQGKDINFVFMGFAITGKVISAGSQDGPKGVKVTLFSDNHQESLPIQDTLTSENGDFHFTPVLPRKYLVKASHPTWKLSKDSVVIHLSKENANIPPNSLVVVGYDVSGLVTSDKEPIKGVSFVLFQATGSAPVTGIQGCDKIPLKGFKTSGPSPLCHVISNEKGQFTFPSIPPGSYKLVPHYEGPHSIKFDVKPVEIDFTVEHESLKIATEFEVEGFSVSGRVVLQAGGKGIEGAIVLLVGKTSSVTKEDGSYHLENLQAGSYILQVQARDMKFPEINVKISPNTPQLVDIFPTSFKVCGHVAPHKLKSGSTEKRPSFVVLSKEGSTSEPIIVEAEQDTGEFCVFLGPGKYEGRVKVTGLERTMGLQFFPAVHVIEVLDSPILTGIEFSQLKVTLSGQISCLAGGSNCGQIPVHLQAVSGDNNDAHAPVAVVVSKDGSYIFEEILPGKYKVSIDKDEWCWESSSHTVSVSTAESTVLPFKQVGYTVTFISSHETEVQYKLLSSDNSPTTGRNFRVKRGTVKSCVSQAGTYEFTPVGCHGYPQTSVRWNSMAAANSSVQLMAVAHTMGGRVLSTENVKDIFINVLSSEDQKLKARLGPLTPVPKSDGMLMYNFELMVMEGESLVLEPTAAVLLFNPPRGLLVGANDCVSTAVELYAEKGQLVEGQVIPPSAGIKVTVTKGSSDEVVVVTETAEDGKFKIGPLQGGVDYRVKAEKEGFVLTGPDTNGNFNAQKLAEVIVEVIDKADGQPLQGVLLSLSGGESFRRNSQTGADGKMTFNSLSPSEYFLRPMLKEYRFEPHSKMIEVEEGATVNVQLNGHRVAYSAYGVVTSLNGEPEKGVVVEAVGQDKCSHFQQESSTEPNGQFRIRGLQPECIYVVHVKNGSEINRNILRSTPDGIPVKAADGDVTGLRLIVFHPLHQMDLTVQVQATNAEHLRTLRTKLCREDAPDSPVHTIKLNSPSKKSPSTIDTNIAVLVFPSLPADGQGYFIQLESTLPQSTHSYKTHAVHFKANVSFRLVKLLFKPELKILEQELGHSSYLALPLMIIGLVVYLNQQKVLPFLNWIAQSLSNSLTTGVNSSRVTNPTSDHSAADAVMVEPVINVTKRKLKPRKT</sequence>
<dbReference type="InterPro" id="IPR056190">
    <property type="entry name" value="NOMO_5th"/>
</dbReference>
<dbReference type="Proteomes" id="UP000027135">
    <property type="component" value="Unassembled WGS sequence"/>
</dbReference>
<evidence type="ECO:0000259" key="9">
    <source>
        <dbReference type="Pfam" id="PF22898"/>
    </source>
</evidence>
<dbReference type="GO" id="GO:0005789">
    <property type="term" value="C:endoplasmic reticulum membrane"/>
    <property type="evidence" value="ECO:0007669"/>
    <property type="project" value="UniProtKB-SubCell"/>
</dbReference>
<feature type="domain" description="NOMO third transthyretin-like" evidence="14">
    <location>
        <begin position="257"/>
        <end position="317"/>
    </location>
</feature>
<feature type="domain" description="NOMO second beta-sandwich" evidence="11">
    <location>
        <begin position="514"/>
        <end position="580"/>
    </location>
</feature>
<organism evidence="16 17">
    <name type="scientific">Zootermopsis nevadensis</name>
    <name type="common">Dampwood termite</name>
    <dbReference type="NCBI Taxonomy" id="136037"/>
    <lineage>
        <taxon>Eukaryota</taxon>
        <taxon>Metazoa</taxon>
        <taxon>Ecdysozoa</taxon>
        <taxon>Arthropoda</taxon>
        <taxon>Hexapoda</taxon>
        <taxon>Insecta</taxon>
        <taxon>Pterygota</taxon>
        <taxon>Neoptera</taxon>
        <taxon>Polyneoptera</taxon>
        <taxon>Dictyoptera</taxon>
        <taxon>Blattodea</taxon>
        <taxon>Blattoidea</taxon>
        <taxon>Termitoidae</taxon>
        <taxon>Termopsidae</taxon>
        <taxon>Zootermopsis</taxon>
    </lineage>
</organism>
<name>A0A067RLS2_ZOONE</name>
<dbReference type="Pfam" id="PF23194">
    <property type="entry name" value="NOMO_5th"/>
    <property type="match status" value="1"/>
</dbReference>
<keyword evidence="2" id="KW-0812">Transmembrane</keyword>
<dbReference type="OMA" id="FVFKGFG"/>
<evidence type="ECO:0000259" key="8">
    <source>
        <dbReference type="Pfam" id="PF09430"/>
    </source>
</evidence>
<feature type="domain" description="NOMO C-terminal transthyretin-like" evidence="13">
    <location>
        <begin position="1021"/>
        <end position="1126"/>
    </location>
</feature>
<dbReference type="InterPro" id="IPR051417">
    <property type="entry name" value="SDr/BOS_complex"/>
</dbReference>
<dbReference type="InterPro" id="IPR056191">
    <property type="entry name" value="NOMO_12th"/>
</dbReference>
<dbReference type="InterPro" id="IPR008969">
    <property type="entry name" value="CarboxyPept-like_regulatory"/>
</dbReference>
<dbReference type="FunCoup" id="A0A067RLS2">
    <property type="interactions" value="1821"/>
</dbReference>
<dbReference type="PANTHER" id="PTHR23303">
    <property type="entry name" value="CARBOXYPEPTIDASE REGULATORY REGION-CONTAINING"/>
    <property type="match status" value="1"/>
</dbReference>
<dbReference type="InterPro" id="IPR056319">
    <property type="entry name" value="NOMO_7th"/>
</dbReference>
<evidence type="ECO:0000259" key="12">
    <source>
        <dbReference type="Pfam" id="PF23141"/>
    </source>
</evidence>
<dbReference type="STRING" id="136037.A0A067RLS2"/>
<dbReference type="eggNOG" id="KOG1948">
    <property type="taxonomic scope" value="Eukaryota"/>
</dbReference>
<evidence type="ECO:0000313" key="16">
    <source>
        <dbReference type="EMBL" id="KDR21555.1"/>
    </source>
</evidence>
<evidence type="ECO:0000256" key="4">
    <source>
        <dbReference type="ARBA" id="ARBA00022824"/>
    </source>
</evidence>
<reference evidence="16 17" key="1">
    <citation type="journal article" date="2014" name="Nat. Commun.">
        <title>Molecular traces of alternative social organization in a termite genome.</title>
        <authorList>
            <person name="Terrapon N."/>
            <person name="Li C."/>
            <person name="Robertson H.M."/>
            <person name="Ji L."/>
            <person name="Meng X."/>
            <person name="Booth W."/>
            <person name="Chen Z."/>
            <person name="Childers C.P."/>
            <person name="Glastad K.M."/>
            <person name="Gokhale K."/>
            <person name="Gowin J."/>
            <person name="Gronenberg W."/>
            <person name="Hermansen R.A."/>
            <person name="Hu H."/>
            <person name="Hunt B.G."/>
            <person name="Huylmans A.K."/>
            <person name="Khalil S.M."/>
            <person name="Mitchell R.D."/>
            <person name="Munoz-Torres M.C."/>
            <person name="Mustard J.A."/>
            <person name="Pan H."/>
            <person name="Reese J.T."/>
            <person name="Scharf M.E."/>
            <person name="Sun F."/>
            <person name="Vogel H."/>
            <person name="Xiao J."/>
            <person name="Yang W."/>
            <person name="Yang Z."/>
            <person name="Yang Z."/>
            <person name="Zhou J."/>
            <person name="Zhu J."/>
            <person name="Brent C.S."/>
            <person name="Elsik C.G."/>
            <person name="Goodisman M.A."/>
            <person name="Liberles D.A."/>
            <person name="Roe R.M."/>
            <person name="Vargo E.L."/>
            <person name="Vilcinskas A."/>
            <person name="Wang J."/>
            <person name="Bornberg-Bauer E."/>
            <person name="Korb J."/>
            <person name="Zhang G."/>
            <person name="Liebig J."/>
        </authorList>
    </citation>
    <scope>NUCLEOTIDE SEQUENCE [LARGE SCALE GENOMIC DNA]</scope>
    <source>
        <tissue evidence="16">Whole organism</tissue>
    </source>
</reference>
<keyword evidence="5" id="KW-1133">Transmembrane helix</keyword>
<feature type="domain" description="NOMO-like N-terminal beta-sandwich" evidence="9">
    <location>
        <begin position="29"/>
        <end position="113"/>
    </location>
</feature>
<feature type="chain" id="PRO_5001645357" evidence="7">
    <location>
        <begin position="23"/>
        <end position="1214"/>
    </location>
</feature>
<evidence type="ECO:0000256" key="1">
    <source>
        <dbReference type="ARBA" id="ARBA00004115"/>
    </source>
</evidence>
<dbReference type="AlphaFoldDB" id="A0A067RLS2"/>
<dbReference type="Pfam" id="PF23193">
    <property type="entry name" value="NOMO_3rd"/>
    <property type="match status" value="1"/>
</dbReference>
<dbReference type="OrthoDB" id="10263633at2759"/>
<dbReference type="Pfam" id="PF22902">
    <property type="entry name" value="NOMO1-like_9th"/>
    <property type="match status" value="1"/>
</dbReference>
<dbReference type="PANTHER" id="PTHR23303:SF14">
    <property type="entry name" value="BOS COMPLEX SUBUNIT NOMO1-RELATED"/>
    <property type="match status" value="1"/>
</dbReference>
<dbReference type="EMBL" id="KK852549">
    <property type="protein sequence ID" value="KDR21555.1"/>
    <property type="molecule type" value="Genomic_DNA"/>
</dbReference>
<dbReference type="SUPFAM" id="SSF49478">
    <property type="entry name" value="Cna protein B-type domain"/>
    <property type="match status" value="4"/>
</dbReference>
<feature type="domain" description="ER membrane protein complex subunit 7 beta-sandwich" evidence="8">
    <location>
        <begin position="346"/>
        <end position="389"/>
    </location>
</feature>
<evidence type="ECO:0000259" key="13">
    <source>
        <dbReference type="Pfam" id="PF23192"/>
    </source>
</evidence>
<evidence type="ECO:0000259" key="10">
    <source>
        <dbReference type="Pfam" id="PF22902"/>
    </source>
</evidence>
<accession>A0A067RLS2</accession>
<evidence type="ECO:0000256" key="5">
    <source>
        <dbReference type="ARBA" id="ARBA00022989"/>
    </source>
</evidence>
<evidence type="ECO:0000256" key="3">
    <source>
        <dbReference type="ARBA" id="ARBA00022729"/>
    </source>
</evidence>
<keyword evidence="6" id="KW-0472">Membrane</keyword>
<keyword evidence="17" id="KW-1185">Reference proteome</keyword>
<evidence type="ECO:0000256" key="6">
    <source>
        <dbReference type="ARBA" id="ARBA00023136"/>
    </source>
</evidence>
<dbReference type="InterPro" id="IPR013783">
    <property type="entry name" value="Ig-like_fold"/>
</dbReference>
<dbReference type="Pfam" id="PF09430">
    <property type="entry name" value="EMC7_beta-sandw"/>
    <property type="match status" value="1"/>
</dbReference>
<dbReference type="InterPro" id="IPR055074">
    <property type="entry name" value="NOMO1-3_2nd"/>
</dbReference>
<feature type="domain" description="NOMO second beta-sandwich" evidence="11">
    <location>
        <begin position="115"/>
        <end position="206"/>
    </location>
</feature>
<keyword evidence="4" id="KW-0256">Endoplasmic reticulum</keyword>
<evidence type="ECO:0000256" key="7">
    <source>
        <dbReference type="SAM" id="SignalP"/>
    </source>
</evidence>
<dbReference type="SUPFAM" id="SSF49464">
    <property type="entry name" value="Carboxypeptidase regulatory domain-like"/>
    <property type="match status" value="1"/>
</dbReference>
<gene>
    <name evidence="16" type="ORF">L798_01709</name>
</gene>
<dbReference type="Pfam" id="PF22904">
    <property type="entry name" value="NOMO1-like_2nd"/>
    <property type="match status" value="2"/>
</dbReference>
<dbReference type="InterPro" id="IPR019008">
    <property type="entry name" value="Beta_sandwich_EMC7"/>
</dbReference>
<evidence type="ECO:0000259" key="11">
    <source>
        <dbReference type="Pfam" id="PF22904"/>
    </source>
</evidence>
<dbReference type="Pfam" id="PF23141">
    <property type="entry name" value="Ig_NOMO"/>
    <property type="match status" value="1"/>
</dbReference>
<dbReference type="InterPro" id="IPR055075">
    <property type="entry name" value="NOMO-like_N"/>
</dbReference>
<dbReference type="Gene3D" id="2.60.40.1120">
    <property type="entry name" value="Carboxypeptidase-like, regulatory domain"/>
    <property type="match status" value="2"/>
</dbReference>
<dbReference type="Gene3D" id="2.60.40.10">
    <property type="entry name" value="Immunoglobulins"/>
    <property type="match status" value="1"/>
</dbReference>
<proteinExistence type="predicted"/>
<evidence type="ECO:0000313" key="17">
    <source>
        <dbReference type="Proteomes" id="UP000027135"/>
    </source>
</evidence>
<dbReference type="Pfam" id="PF23192">
    <property type="entry name" value="NOMO_12th"/>
    <property type="match status" value="1"/>
</dbReference>